<sequence>MGQGEIWYVDLNPVRGSEQAGFRPVVIISGNMLNKYLNVVITVPLTTKIKNYQGNPILEPNQSNNLKAPSEMMIFHIRSISKERLVQKIGEISEKEVKQALETLNDLMTLD</sequence>
<dbReference type="SUPFAM" id="SSF50118">
    <property type="entry name" value="Cell growth inhibitor/plasmid maintenance toxic component"/>
    <property type="match status" value="1"/>
</dbReference>
<dbReference type="GO" id="GO:0006402">
    <property type="term" value="P:mRNA catabolic process"/>
    <property type="evidence" value="ECO:0007669"/>
    <property type="project" value="TreeGrafter"/>
</dbReference>
<gene>
    <name evidence="2" type="ORF">A33Q_0549</name>
</gene>
<dbReference type="Proteomes" id="UP000006073">
    <property type="component" value="Unassembled WGS sequence"/>
</dbReference>
<keyword evidence="1" id="KW-0540">Nuclease</keyword>
<protein>
    <recommendedName>
        <fullName evidence="1">mRNA interferase</fullName>
        <ecNumber evidence="1">3.1.-.-</ecNumber>
    </recommendedName>
</protein>
<comment type="function">
    <text evidence="1">Toxic component of a type II toxin-antitoxin (TA) system.</text>
</comment>
<dbReference type="GO" id="GO:0004521">
    <property type="term" value="F:RNA endonuclease activity"/>
    <property type="evidence" value="ECO:0007669"/>
    <property type="project" value="TreeGrafter"/>
</dbReference>
<organism evidence="2 3">
    <name type="scientific">Indibacter alkaliphilus (strain CCUG 57479 / KCTC 22604 / LW1)</name>
    <dbReference type="NCBI Taxonomy" id="1189612"/>
    <lineage>
        <taxon>Bacteria</taxon>
        <taxon>Pseudomonadati</taxon>
        <taxon>Bacteroidota</taxon>
        <taxon>Cytophagia</taxon>
        <taxon>Cytophagales</taxon>
        <taxon>Cyclobacteriaceae</taxon>
    </lineage>
</organism>
<keyword evidence="1" id="KW-0378">Hydrolase</keyword>
<comment type="similarity">
    <text evidence="1">Belongs to the PemK/MazF family.</text>
</comment>
<dbReference type="GO" id="GO:0016787">
    <property type="term" value="F:hydrolase activity"/>
    <property type="evidence" value="ECO:0007669"/>
    <property type="project" value="UniProtKB-KW"/>
</dbReference>
<dbReference type="PANTHER" id="PTHR33988">
    <property type="entry name" value="ENDORIBONUCLEASE MAZF-RELATED"/>
    <property type="match status" value="1"/>
</dbReference>
<dbReference type="eggNOG" id="COG2337">
    <property type="taxonomic scope" value="Bacteria"/>
</dbReference>
<keyword evidence="1" id="KW-0255">Endonuclease</keyword>
<keyword evidence="3" id="KW-1185">Reference proteome</keyword>
<dbReference type="STRING" id="1189612.A33Q_0549"/>
<proteinExistence type="inferred from homology"/>
<dbReference type="InterPro" id="IPR011067">
    <property type="entry name" value="Plasmid_toxin/cell-grow_inhib"/>
</dbReference>
<accession>S2DKF0</accession>
<comment type="caution">
    <text evidence="2">The sequence shown here is derived from an EMBL/GenBank/DDBJ whole genome shotgun (WGS) entry which is preliminary data.</text>
</comment>
<dbReference type="Gene3D" id="2.30.30.110">
    <property type="match status" value="1"/>
</dbReference>
<dbReference type="EC" id="3.1.-.-" evidence="1"/>
<dbReference type="OrthoDB" id="9808744at2"/>
<evidence type="ECO:0000313" key="3">
    <source>
        <dbReference type="Proteomes" id="UP000006073"/>
    </source>
</evidence>
<dbReference type="RefSeq" id="WP_009036173.1">
    <property type="nucleotide sequence ID" value="NZ_ALWO02000012.1"/>
</dbReference>
<dbReference type="GO" id="GO:0016075">
    <property type="term" value="P:rRNA catabolic process"/>
    <property type="evidence" value="ECO:0007669"/>
    <property type="project" value="TreeGrafter"/>
</dbReference>
<evidence type="ECO:0000256" key="1">
    <source>
        <dbReference type="PIRNR" id="PIRNR033490"/>
    </source>
</evidence>
<dbReference type="InterPro" id="IPR003477">
    <property type="entry name" value="PemK-like"/>
</dbReference>
<dbReference type="PIRSF" id="PIRSF033490">
    <property type="entry name" value="MazF"/>
    <property type="match status" value="1"/>
</dbReference>
<name>S2DKF0_INDAL</name>
<dbReference type="EMBL" id="ALWO02000012">
    <property type="protein sequence ID" value="EOZ99544.1"/>
    <property type="molecule type" value="Genomic_DNA"/>
</dbReference>
<evidence type="ECO:0000313" key="2">
    <source>
        <dbReference type="EMBL" id="EOZ99544.1"/>
    </source>
</evidence>
<dbReference type="GO" id="GO:0003677">
    <property type="term" value="F:DNA binding"/>
    <property type="evidence" value="ECO:0007669"/>
    <property type="project" value="InterPro"/>
</dbReference>
<reference evidence="2 3" key="1">
    <citation type="journal article" date="2013" name="Genome Announc.">
        <title>Draft Genome Sequence of Indibacter alkaliphilus Strain LW1T, Isolated from Lonar Lake, a Haloalkaline Lake in the Buldana District of Maharashtra, India.</title>
        <authorList>
            <person name="Singh A."/>
            <person name="Kumar Jangir P."/>
            <person name="Sharma R."/>
            <person name="Singh A."/>
            <person name="Kumar Pinnaka A."/>
            <person name="Shivaji S."/>
        </authorList>
    </citation>
    <scope>NUCLEOTIDE SEQUENCE [LARGE SCALE GENOMIC DNA]</scope>
    <source>
        <strain evidence="3">CCUG 57479 / KCTC 22604 / LW1</strain>
    </source>
</reference>
<dbReference type="Pfam" id="PF02452">
    <property type="entry name" value="PemK_toxin"/>
    <property type="match status" value="1"/>
</dbReference>
<dbReference type="AlphaFoldDB" id="S2DKF0"/>